<dbReference type="GO" id="GO:0005525">
    <property type="term" value="F:GTP binding"/>
    <property type="evidence" value="ECO:0007669"/>
    <property type="project" value="UniProtKB-KW"/>
</dbReference>
<dbReference type="SUPFAM" id="SSF52540">
    <property type="entry name" value="P-loop containing nucleoside triphosphate hydrolases"/>
    <property type="match status" value="1"/>
</dbReference>
<organism evidence="5 6">
    <name type="scientific">Fundulus heteroclitus</name>
    <name type="common">Killifish</name>
    <name type="synonym">Mummichog</name>
    <dbReference type="NCBI Taxonomy" id="8078"/>
    <lineage>
        <taxon>Eukaryota</taxon>
        <taxon>Metazoa</taxon>
        <taxon>Chordata</taxon>
        <taxon>Craniata</taxon>
        <taxon>Vertebrata</taxon>
        <taxon>Euteleostomi</taxon>
        <taxon>Actinopterygii</taxon>
        <taxon>Neopterygii</taxon>
        <taxon>Teleostei</taxon>
        <taxon>Neoteleostei</taxon>
        <taxon>Acanthomorphata</taxon>
        <taxon>Ovalentaria</taxon>
        <taxon>Atherinomorphae</taxon>
        <taxon>Cyprinodontiformes</taxon>
        <taxon>Fundulidae</taxon>
        <taxon>Fundulus</taxon>
    </lineage>
</organism>
<reference evidence="5" key="1">
    <citation type="submission" date="2025-08" db="UniProtKB">
        <authorList>
            <consortium name="Ensembl"/>
        </authorList>
    </citation>
    <scope>IDENTIFICATION</scope>
</reference>
<comment type="similarity">
    <text evidence="1">Belongs to the TRAFAC class TrmE-Era-EngA-EngB-Septin-like GTPase superfamily. AIG1/Toc34/Toc159-like paraseptin GTPase family. IAN subfamily.</text>
</comment>
<evidence type="ECO:0000256" key="1">
    <source>
        <dbReference type="ARBA" id="ARBA00008535"/>
    </source>
</evidence>
<dbReference type="AlphaFoldDB" id="A0A3Q2PXD5"/>
<dbReference type="GeneTree" id="ENSGT01150000286992"/>
<dbReference type="Ensembl" id="ENSFHET00000027445.1">
    <property type="protein sequence ID" value="ENSFHEP00000018451.1"/>
    <property type="gene ID" value="ENSFHEG00000020311.1"/>
</dbReference>
<keyword evidence="2" id="KW-0547">Nucleotide-binding</keyword>
<dbReference type="Pfam" id="PF04548">
    <property type="entry name" value="AIG1"/>
    <property type="match status" value="1"/>
</dbReference>
<feature type="domain" description="AIG1-type G" evidence="4">
    <location>
        <begin position="14"/>
        <end position="223"/>
    </location>
</feature>
<name>A0A3Q2PXD5_FUNHE</name>
<dbReference type="PANTHER" id="PTHR10903:SF62">
    <property type="entry name" value="GTPASE IMAP FAMILY MEMBER 4-LIKE-RELATED"/>
    <property type="match status" value="1"/>
</dbReference>
<dbReference type="Proteomes" id="UP000265000">
    <property type="component" value="Unplaced"/>
</dbReference>
<evidence type="ECO:0000313" key="6">
    <source>
        <dbReference type="Proteomes" id="UP000265000"/>
    </source>
</evidence>
<sequence length="303" mass="34110">FPLSVLLHVGPTSQDTLRIALLGKTGSGKSSLANTIFGKEVFRPKHFTSSEEARCQGETGHVHGRSLTVIDTPGFFHSGLSEKELKGEIVRCVSECAPGPHAFLLVLRVEKFTSQEEQVIRNIEDYFSADVFKYSVVVFTHGNQLADEMKIEEFIGRNRPLKDLVARCGERCHVVDNKYWKNNQPEETRSNRFQVGQLINTIEKMVTKNNGGCYTTSMLKHRQKEVLVCRLFRSLVTYTREKFGKKQISVVSPVCCLFSVMCCLMNVLGALVHSGSLLKVQVRVEVKTNKNSLWESPEGKQAR</sequence>
<dbReference type="InterPro" id="IPR027417">
    <property type="entry name" value="P-loop_NTPase"/>
</dbReference>
<dbReference type="PROSITE" id="PS51720">
    <property type="entry name" value="G_AIG1"/>
    <property type="match status" value="1"/>
</dbReference>
<dbReference type="FunFam" id="3.40.50.300:FF:000366">
    <property type="entry name" value="GTPase, IMAP family member 2"/>
    <property type="match status" value="1"/>
</dbReference>
<accession>A0A3Q2PXD5</accession>
<dbReference type="Gene3D" id="3.40.50.300">
    <property type="entry name" value="P-loop containing nucleotide triphosphate hydrolases"/>
    <property type="match status" value="1"/>
</dbReference>
<keyword evidence="6" id="KW-1185">Reference proteome</keyword>
<dbReference type="InterPro" id="IPR006703">
    <property type="entry name" value="G_AIG1"/>
</dbReference>
<evidence type="ECO:0000259" key="4">
    <source>
        <dbReference type="PROSITE" id="PS51720"/>
    </source>
</evidence>
<dbReference type="STRING" id="8078.ENSFHEP00000018451"/>
<reference evidence="5" key="2">
    <citation type="submission" date="2025-09" db="UniProtKB">
        <authorList>
            <consortium name="Ensembl"/>
        </authorList>
    </citation>
    <scope>IDENTIFICATION</scope>
</reference>
<protein>
    <recommendedName>
        <fullName evidence="4">AIG1-type G domain-containing protein</fullName>
    </recommendedName>
</protein>
<dbReference type="CDD" id="cd01852">
    <property type="entry name" value="AIG1"/>
    <property type="match status" value="1"/>
</dbReference>
<dbReference type="InterPro" id="IPR045058">
    <property type="entry name" value="GIMA/IAN/Toc"/>
</dbReference>
<proteinExistence type="inferred from homology"/>
<evidence type="ECO:0000256" key="2">
    <source>
        <dbReference type="ARBA" id="ARBA00022741"/>
    </source>
</evidence>
<evidence type="ECO:0000256" key="3">
    <source>
        <dbReference type="ARBA" id="ARBA00023134"/>
    </source>
</evidence>
<evidence type="ECO:0000313" key="5">
    <source>
        <dbReference type="Ensembl" id="ENSFHEP00000018451.1"/>
    </source>
</evidence>
<keyword evidence="3" id="KW-0342">GTP-binding</keyword>
<dbReference type="PANTHER" id="PTHR10903">
    <property type="entry name" value="GTPASE, IMAP FAMILY MEMBER-RELATED"/>
    <property type="match status" value="1"/>
</dbReference>